<comment type="similarity">
    <text evidence="2">Belongs to the EamA transporter family.</text>
</comment>
<feature type="domain" description="EamA" evidence="7">
    <location>
        <begin position="13"/>
        <end position="144"/>
    </location>
</feature>
<dbReference type="InterPro" id="IPR037185">
    <property type="entry name" value="EmrE-like"/>
</dbReference>
<gene>
    <name evidence="8" type="ORF">GCM10011503_23050</name>
</gene>
<comment type="subcellular location">
    <subcellularLocation>
        <location evidence="1">Membrane</location>
        <topology evidence="1">Multi-pass membrane protein</topology>
    </subcellularLocation>
</comment>
<evidence type="ECO:0000256" key="2">
    <source>
        <dbReference type="ARBA" id="ARBA00007362"/>
    </source>
</evidence>
<feature type="transmembrane region" description="Helical" evidence="6">
    <location>
        <begin position="157"/>
        <end position="176"/>
    </location>
</feature>
<evidence type="ECO:0000256" key="3">
    <source>
        <dbReference type="ARBA" id="ARBA00022692"/>
    </source>
</evidence>
<accession>A0ABQ1JPQ7</accession>
<keyword evidence="9" id="KW-1185">Reference proteome</keyword>
<dbReference type="EMBL" id="BMKF01000002">
    <property type="protein sequence ID" value="GGB73721.1"/>
    <property type="molecule type" value="Genomic_DNA"/>
</dbReference>
<feature type="transmembrane region" description="Helical" evidence="6">
    <location>
        <begin position="69"/>
        <end position="88"/>
    </location>
</feature>
<sequence>MTTSRSPADWGVFLLLSACWASAFAMTKVAVEDLPASVIIPGRLIAGAVILWGVMLVRGERLPPFSDRSSWLAIVGLGTIGTAAPFYLITVGQKTIDSSLAALLISAAPLFTAGLAHLKFHDEQLTGFKLLGLLVGFAGVAVLLGPDAIRGLGNADFIAQLLVIGGAFCYAVNSIIARQAPRMAPIVLPVGFLTVASIASLPMLFWTDWGEVSPTASSVWSVLGLGAVSTGLAGILLMYLVARTSATFIALTGYVIPIMSAVLGYFLFRETQSWNAVLAFILILSGVWFAQRQARRRSPSH</sequence>
<evidence type="ECO:0000256" key="6">
    <source>
        <dbReference type="SAM" id="Phobius"/>
    </source>
</evidence>
<feature type="domain" description="EamA" evidence="7">
    <location>
        <begin position="159"/>
        <end position="289"/>
    </location>
</feature>
<dbReference type="PANTHER" id="PTHR32322:SF2">
    <property type="entry name" value="EAMA DOMAIN-CONTAINING PROTEIN"/>
    <property type="match status" value="1"/>
</dbReference>
<reference evidence="9" key="1">
    <citation type="journal article" date="2019" name="Int. J. Syst. Evol. Microbiol.">
        <title>The Global Catalogue of Microorganisms (GCM) 10K type strain sequencing project: providing services to taxonomists for standard genome sequencing and annotation.</title>
        <authorList>
            <consortium name="The Broad Institute Genomics Platform"/>
            <consortium name="The Broad Institute Genome Sequencing Center for Infectious Disease"/>
            <person name="Wu L."/>
            <person name="Ma J."/>
        </authorList>
    </citation>
    <scope>NUCLEOTIDE SEQUENCE [LARGE SCALE GENOMIC DNA]</scope>
    <source>
        <strain evidence="9">CGMCC 1.15928</strain>
    </source>
</reference>
<organism evidence="8 9">
    <name type="scientific">Henriciella pelagia</name>
    <dbReference type="NCBI Taxonomy" id="1977912"/>
    <lineage>
        <taxon>Bacteria</taxon>
        <taxon>Pseudomonadati</taxon>
        <taxon>Pseudomonadota</taxon>
        <taxon>Alphaproteobacteria</taxon>
        <taxon>Hyphomonadales</taxon>
        <taxon>Hyphomonadaceae</taxon>
        <taxon>Henriciella</taxon>
    </lineage>
</organism>
<feature type="transmembrane region" description="Helical" evidence="6">
    <location>
        <begin position="183"/>
        <end position="206"/>
    </location>
</feature>
<dbReference type="InterPro" id="IPR000620">
    <property type="entry name" value="EamA_dom"/>
</dbReference>
<feature type="transmembrane region" description="Helical" evidence="6">
    <location>
        <begin position="125"/>
        <end position="145"/>
    </location>
</feature>
<evidence type="ECO:0000259" key="7">
    <source>
        <dbReference type="Pfam" id="PF00892"/>
    </source>
</evidence>
<feature type="transmembrane region" description="Helical" evidence="6">
    <location>
        <begin position="274"/>
        <end position="290"/>
    </location>
</feature>
<dbReference type="Pfam" id="PF00892">
    <property type="entry name" value="EamA"/>
    <property type="match status" value="2"/>
</dbReference>
<evidence type="ECO:0000313" key="9">
    <source>
        <dbReference type="Proteomes" id="UP000628854"/>
    </source>
</evidence>
<keyword evidence="5 6" id="KW-0472">Membrane</keyword>
<feature type="transmembrane region" description="Helical" evidence="6">
    <location>
        <begin position="35"/>
        <end position="57"/>
    </location>
</feature>
<keyword evidence="3 6" id="KW-0812">Transmembrane</keyword>
<evidence type="ECO:0000313" key="8">
    <source>
        <dbReference type="EMBL" id="GGB73721.1"/>
    </source>
</evidence>
<comment type="caution">
    <text evidence="8">The sequence shown here is derived from an EMBL/GenBank/DDBJ whole genome shotgun (WGS) entry which is preliminary data.</text>
</comment>
<dbReference type="InterPro" id="IPR050638">
    <property type="entry name" value="AA-Vitamin_Transporters"/>
</dbReference>
<keyword evidence="4 6" id="KW-1133">Transmembrane helix</keyword>
<evidence type="ECO:0000256" key="4">
    <source>
        <dbReference type="ARBA" id="ARBA00022989"/>
    </source>
</evidence>
<feature type="transmembrane region" description="Helical" evidence="6">
    <location>
        <begin position="218"/>
        <end position="241"/>
    </location>
</feature>
<dbReference type="SUPFAM" id="SSF103481">
    <property type="entry name" value="Multidrug resistance efflux transporter EmrE"/>
    <property type="match status" value="2"/>
</dbReference>
<feature type="transmembrane region" description="Helical" evidence="6">
    <location>
        <begin position="248"/>
        <end position="268"/>
    </location>
</feature>
<dbReference type="RefSeq" id="WP_143434520.1">
    <property type="nucleotide sequence ID" value="NZ_BMKF01000002.1"/>
</dbReference>
<feature type="transmembrane region" description="Helical" evidence="6">
    <location>
        <begin position="100"/>
        <end position="118"/>
    </location>
</feature>
<dbReference type="PANTHER" id="PTHR32322">
    <property type="entry name" value="INNER MEMBRANE TRANSPORTER"/>
    <property type="match status" value="1"/>
</dbReference>
<dbReference type="Proteomes" id="UP000628854">
    <property type="component" value="Unassembled WGS sequence"/>
</dbReference>
<proteinExistence type="inferred from homology"/>
<evidence type="ECO:0000256" key="1">
    <source>
        <dbReference type="ARBA" id="ARBA00004141"/>
    </source>
</evidence>
<protein>
    <submittedName>
        <fullName evidence="8">Drug/metabolite exporter YedA</fullName>
    </submittedName>
</protein>
<evidence type="ECO:0000256" key="5">
    <source>
        <dbReference type="ARBA" id="ARBA00023136"/>
    </source>
</evidence>
<name>A0ABQ1JPQ7_9PROT</name>